<dbReference type="EMBL" id="JAZDDG010000015">
    <property type="protein sequence ID" value="MEE1978518.1"/>
    <property type="molecule type" value="Genomic_DNA"/>
</dbReference>
<evidence type="ECO:0000259" key="1">
    <source>
        <dbReference type="SMART" id="SM00829"/>
    </source>
</evidence>
<reference evidence="2 3" key="1">
    <citation type="submission" date="2024-01" db="EMBL/GenBank/DDBJ databases">
        <title>Maribacter spp. originated from different algae showed divergent polysaccharides utilization ability.</title>
        <authorList>
            <person name="Wang H."/>
            <person name="Wu Y."/>
        </authorList>
    </citation>
    <scope>NUCLEOTIDE SEQUENCE [LARGE SCALE GENOMIC DNA]</scope>
    <source>
        <strain evidence="2 3">PR1</strain>
    </source>
</reference>
<dbReference type="Pfam" id="PF08240">
    <property type="entry name" value="ADH_N"/>
    <property type="match status" value="1"/>
</dbReference>
<dbReference type="Pfam" id="PF13602">
    <property type="entry name" value="ADH_zinc_N_2"/>
    <property type="match status" value="1"/>
</dbReference>
<dbReference type="Gene3D" id="3.90.180.10">
    <property type="entry name" value="Medium-chain alcohol dehydrogenases, catalytic domain"/>
    <property type="match status" value="1"/>
</dbReference>
<dbReference type="InterPro" id="IPR011032">
    <property type="entry name" value="GroES-like_sf"/>
</dbReference>
<gene>
    <name evidence="2" type="ORF">V1I91_20750</name>
</gene>
<dbReference type="PANTHER" id="PTHR44013">
    <property type="entry name" value="ZINC-TYPE ALCOHOL DEHYDROGENASE-LIKE PROTEIN C16A3.02C"/>
    <property type="match status" value="1"/>
</dbReference>
<evidence type="ECO:0000313" key="3">
    <source>
        <dbReference type="Proteomes" id="UP001356308"/>
    </source>
</evidence>
<sequence length="316" mass="34606">MKAFTRYKYGGPEVLSLEKVEKPTLKEGHLLINVKANSANPADWHILRGKPLFARLSFGLFKPKNKKLGADFAGIVKEVGQGVTKFKVGDQVYGESLQGGAFAEYTCAAENVCGLMPERATYNEMACVPIAGLTALQALVTHGKLKKGESVLINGSSGGVGHFSVQIAESYGAHVTAVCSTRNIEFVKSMGADKVIAYDQESIHQYNGKFDLVLDTNGNLNFADFKRLGKRGVVVGFTTMGHMISVLIKKIFSRFSLMQFTAQANNDDLTILANLVQEGKLKPHIEKTYAYSKIPQAIAYIELMRTRGKVAMSWEK</sequence>
<dbReference type="Gene3D" id="3.40.50.720">
    <property type="entry name" value="NAD(P)-binding Rossmann-like Domain"/>
    <property type="match status" value="1"/>
</dbReference>
<dbReference type="SMART" id="SM00829">
    <property type="entry name" value="PKS_ER"/>
    <property type="match status" value="1"/>
</dbReference>
<protein>
    <submittedName>
        <fullName evidence="2">NAD(P)-dependent alcohol dehydrogenase</fullName>
    </submittedName>
</protein>
<evidence type="ECO:0000313" key="2">
    <source>
        <dbReference type="EMBL" id="MEE1978518.1"/>
    </source>
</evidence>
<dbReference type="SUPFAM" id="SSF51735">
    <property type="entry name" value="NAD(P)-binding Rossmann-fold domains"/>
    <property type="match status" value="1"/>
</dbReference>
<feature type="domain" description="Enoyl reductase (ER)" evidence="1">
    <location>
        <begin position="10"/>
        <end position="312"/>
    </location>
</feature>
<dbReference type="InterPro" id="IPR020843">
    <property type="entry name" value="ER"/>
</dbReference>
<dbReference type="Proteomes" id="UP001356308">
    <property type="component" value="Unassembled WGS sequence"/>
</dbReference>
<name>A0ABU7J013_9FLAO</name>
<dbReference type="PANTHER" id="PTHR44013:SF1">
    <property type="entry name" value="ZINC-TYPE ALCOHOL DEHYDROGENASE-LIKE PROTEIN C16A3.02C"/>
    <property type="match status" value="1"/>
</dbReference>
<comment type="caution">
    <text evidence="2">The sequence shown here is derived from an EMBL/GenBank/DDBJ whole genome shotgun (WGS) entry which is preliminary data.</text>
</comment>
<accession>A0ABU7J013</accession>
<dbReference type="InterPro" id="IPR052733">
    <property type="entry name" value="Chloroplast_QOR"/>
</dbReference>
<keyword evidence="3" id="KW-1185">Reference proteome</keyword>
<organism evidence="2 3">
    <name type="scientific">Maribacter cobaltidurans</name>
    <dbReference type="NCBI Taxonomy" id="1178778"/>
    <lineage>
        <taxon>Bacteria</taxon>
        <taxon>Pseudomonadati</taxon>
        <taxon>Bacteroidota</taxon>
        <taxon>Flavobacteriia</taxon>
        <taxon>Flavobacteriales</taxon>
        <taxon>Flavobacteriaceae</taxon>
        <taxon>Maribacter</taxon>
    </lineage>
</organism>
<dbReference type="SUPFAM" id="SSF50129">
    <property type="entry name" value="GroES-like"/>
    <property type="match status" value="1"/>
</dbReference>
<dbReference type="RefSeq" id="WP_272653164.1">
    <property type="nucleotide sequence ID" value="NZ_JAZDDG010000015.1"/>
</dbReference>
<dbReference type="CDD" id="cd08267">
    <property type="entry name" value="MDR1"/>
    <property type="match status" value="1"/>
</dbReference>
<dbReference type="InterPro" id="IPR036291">
    <property type="entry name" value="NAD(P)-bd_dom_sf"/>
</dbReference>
<dbReference type="InterPro" id="IPR013154">
    <property type="entry name" value="ADH-like_N"/>
</dbReference>
<proteinExistence type="predicted"/>